<keyword evidence="2" id="KW-1185">Reference proteome</keyword>
<gene>
    <name evidence="1" type="ORF">H4R34_006204</name>
</gene>
<proteinExistence type="predicted"/>
<dbReference type="AlphaFoldDB" id="A0A9W8ATU8"/>
<evidence type="ECO:0000313" key="2">
    <source>
        <dbReference type="Proteomes" id="UP001151582"/>
    </source>
</evidence>
<feature type="non-terminal residue" evidence="1">
    <location>
        <position position="270"/>
    </location>
</feature>
<dbReference type="Gene3D" id="3.30.559.30">
    <property type="entry name" value="Nonribosomal peptide synthetase, condensation domain"/>
    <property type="match status" value="1"/>
</dbReference>
<comment type="caution">
    <text evidence="1">The sequence shown here is derived from an EMBL/GenBank/DDBJ whole genome shotgun (WGS) entry which is preliminary data.</text>
</comment>
<protein>
    <submittedName>
        <fullName evidence="1">Uncharacterized protein</fullName>
    </submittedName>
</protein>
<evidence type="ECO:0000313" key="1">
    <source>
        <dbReference type="EMBL" id="KAJ1969023.1"/>
    </source>
</evidence>
<dbReference type="SUPFAM" id="SSF52777">
    <property type="entry name" value="CoA-dependent acyltransferases"/>
    <property type="match status" value="1"/>
</dbReference>
<accession>A0A9W8ATU8</accession>
<name>A0A9W8ATU8_9FUNG</name>
<reference evidence="1" key="1">
    <citation type="submission" date="2022-07" db="EMBL/GenBank/DDBJ databases">
        <title>Phylogenomic reconstructions and comparative analyses of Kickxellomycotina fungi.</title>
        <authorList>
            <person name="Reynolds N.K."/>
            <person name="Stajich J.E."/>
            <person name="Barry K."/>
            <person name="Grigoriev I.V."/>
            <person name="Crous P."/>
            <person name="Smith M.E."/>
        </authorList>
    </citation>
    <scope>NUCLEOTIDE SEQUENCE</scope>
    <source>
        <strain evidence="1">RSA 567</strain>
    </source>
</reference>
<dbReference type="EMBL" id="JANBQB010002010">
    <property type="protein sequence ID" value="KAJ1969023.1"/>
    <property type="molecule type" value="Genomic_DNA"/>
</dbReference>
<dbReference type="Proteomes" id="UP001151582">
    <property type="component" value="Unassembled WGS sequence"/>
</dbReference>
<sequence>MALPTATHCSIRPDSLQAPNMHTGPLSSQSIVALAPAADADAWPHSDVSHCDILAMATVHALAQWSTAGPVVLWYHDTDRSLYAGDGDISRTVGRLDALYPVSFQLNADTALPLIIRQIKQALRTAQNNRHQQALAALFDQTTHWPCSASRGAVLLCIRDGPLEYSFGSSRAKATVHSLTETNRNEICALGPWAMIITLCRKNNTVDLELAHSPLLLTEASISNLVNVLRDSLEAMVQCYMDTATSPMHLWVPADFAQVELSLAEVDELD</sequence>
<organism evidence="1 2">
    <name type="scientific">Dimargaris verticillata</name>
    <dbReference type="NCBI Taxonomy" id="2761393"/>
    <lineage>
        <taxon>Eukaryota</taxon>
        <taxon>Fungi</taxon>
        <taxon>Fungi incertae sedis</taxon>
        <taxon>Zoopagomycota</taxon>
        <taxon>Kickxellomycotina</taxon>
        <taxon>Dimargaritomycetes</taxon>
        <taxon>Dimargaritales</taxon>
        <taxon>Dimargaritaceae</taxon>
        <taxon>Dimargaris</taxon>
    </lineage>
</organism>